<dbReference type="Proteomes" id="UP000596661">
    <property type="component" value="Chromosome 5"/>
</dbReference>
<keyword evidence="1" id="KW-0175">Coiled coil</keyword>
<evidence type="ECO:0000256" key="1">
    <source>
        <dbReference type="SAM" id="Coils"/>
    </source>
</evidence>
<dbReference type="AlphaFoldDB" id="A0A803PJT6"/>
<dbReference type="Pfam" id="PF03004">
    <property type="entry name" value="Transposase_24"/>
    <property type="match status" value="1"/>
</dbReference>
<evidence type="ECO:0000259" key="2">
    <source>
        <dbReference type="Pfam" id="PF03017"/>
    </source>
</evidence>
<sequence>MDPYMRYRLASQDTVESFTDMLTNESTEKKTRGPTQMHKIWGNRDDVKIKITCNSFGQPHDENADKLSSFIGTIVRDGKNAPINYKNWHKVPAKYKYEMWKILQEKFDIPLNAKTWTFRLFGKKLREWKCFLKNTYYLDHLSFEEQKKCKDKRVYSDQWEELIKYWATDNAKRKSAKNKSSRAKKEYNHRTGRKSFAQLRALQKPDGASTPTRATMFKICYAKKKKSVISEKTKEAMLQLQEKQQLNEDASKEKTINDTFSEVMGREKHGSVRMYGFGVCPSDVWKDKSTWKRNQNEYVDVLEAKVDDLESEVQNLKTILNNQNNGNGASSLQDTNVNTALAKETRSQWFSSSQYDTPIIEVGELVNIKSVTSEPETIAIGIVCSNDPSKEVGGKKIGSSFSEVIVKVSIKPDEQLIKLYGLFKTIGQVVGASIAWPTAFLIPLASDKPFYDSMV</sequence>
<evidence type="ECO:0000313" key="4">
    <source>
        <dbReference type="Proteomes" id="UP000596661"/>
    </source>
</evidence>
<reference evidence="3" key="1">
    <citation type="submission" date="2018-11" db="EMBL/GenBank/DDBJ databases">
        <authorList>
            <person name="Grassa J C."/>
        </authorList>
    </citation>
    <scope>NUCLEOTIDE SEQUENCE [LARGE SCALE GENOMIC DNA]</scope>
</reference>
<feature type="coiled-coil region" evidence="1">
    <location>
        <begin position="292"/>
        <end position="326"/>
    </location>
</feature>
<dbReference type="PANTHER" id="PTHR33144:SF55">
    <property type="entry name" value="CHROMATIN REMODELER BROMODOMAIN FAMILY"/>
    <property type="match status" value="1"/>
</dbReference>
<dbReference type="PANTHER" id="PTHR33144">
    <property type="entry name" value="OS10G0409366 PROTEIN-RELATED"/>
    <property type="match status" value="1"/>
</dbReference>
<dbReference type="InterPro" id="IPR004264">
    <property type="entry name" value="Transposase_23"/>
</dbReference>
<organism evidence="3 4">
    <name type="scientific">Cannabis sativa</name>
    <name type="common">Hemp</name>
    <name type="synonym">Marijuana</name>
    <dbReference type="NCBI Taxonomy" id="3483"/>
    <lineage>
        <taxon>Eukaryota</taxon>
        <taxon>Viridiplantae</taxon>
        <taxon>Streptophyta</taxon>
        <taxon>Embryophyta</taxon>
        <taxon>Tracheophyta</taxon>
        <taxon>Spermatophyta</taxon>
        <taxon>Magnoliopsida</taxon>
        <taxon>eudicotyledons</taxon>
        <taxon>Gunneridae</taxon>
        <taxon>Pentapetalae</taxon>
        <taxon>rosids</taxon>
        <taxon>fabids</taxon>
        <taxon>Rosales</taxon>
        <taxon>Cannabaceae</taxon>
        <taxon>Cannabis</taxon>
    </lineage>
</organism>
<keyword evidence="4" id="KW-1185">Reference proteome</keyword>
<dbReference type="Pfam" id="PF03017">
    <property type="entry name" value="Transposase_23"/>
    <property type="match status" value="1"/>
</dbReference>
<dbReference type="Gramene" id="evm.model.05.1055">
    <property type="protein sequence ID" value="cds.evm.model.05.1055"/>
    <property type="gene ID" value="evm.TU.05.1055"/>
</dbReference>
<dbReference type="OMA" id="YIHTHET"/>
<dbReference type="EMBL" id="UZAU01000489">
    <property type="status" value="NOT_ANNOTATED_CDS"/>
    <property type="molecule type" value="Genomic_DNA"/>
</dbReference>
<name>A0A803PJT6_CANSA</name>
<proteinExistence type="predicted"/>
<dbReference type="InterPro" id="IPR004252">
    <property type="entry name" value="Probable_transposase_24"/>
</dbReference>
<dbReference type="EnsemblPlants" id="evm.model.05.1055">
    <property type="protein sequence ID" value="cds.evm.model.05.1055"/>
    <property type="gene ID" value="evm.TU.05.1055"/>
</dbReference>
<protein>
    <recommendedName>
        <fullName evidence="2">Transposase Tnp1/En/Spm-like domain-containing protein</fullName>
    </recommendedName>
</protein>
<reference evidence="3" key="2">
    <citation type="submission" date="2021-03" db="UniProtKB">
        <authorList>
            <consortium name="EnsemblPlants"/>
        </authorList>
    </citation>
    <scope>IDENTIFICATION</scope>
</reference>
<feature type="domain" description="Transposase Tnp1/En/Spm-like" evidence="2">
    <location>
        <begin position="371"/>
        <end position="427"/>
    </location>
</feature>
<evidence type="ECO:0000313" key="3">
    <source>
        <dbReference type="EnsemblPlants" id="cds.evm.model.05.1055"/>
    </source>
</evidence>
<accession>A0A803PJT6</accession>